<dbReference type="EMBL" id="LR593887">
    <property type="protein sequence ID" value="VTS08058.1"/>
    <property type="molecule type" value="Genomic_DNA"/>
</dbReference>
<protein>
    <submittedName>
        <fullName evidence="1">Uncharacterized protein</fullName>
    </submittedName>
</protein>
<evidence type="ECO:0000313" key="2">
    <source>
        <dbReference type="Proteomes" id="UP000464378"/>
    </source>
</evidence>
<evidence type="ECO:0000313" key="1">
    <source>
        <dbReference type="EMBL" id="VIP05351.1"/>
    </source>
</evidence>
<proteinExistence type="predicted"/>
<organism evidence="1">
    <name type="scientific">Tuwongella immobilis</name>
    <dbReference type="NCBI Taxonomy" id="692036"/>
    <lineage>
        <taxon>Bacteria</taxon>
        <taxon>Pseudomonadati</taxon>
        <taxon>Planctomycetota</taxon>
        <taxon>Planctomycetia</taxon>
        <taxon>Gemmatales</taxon>
        <taxon>Gemmataceae</taxon>
        <taxon>Tuwongella</taxon>
    </lineage>
</organism>
<reference evidence="1" key="1">
    <citation type="submission" date="2019-04" db="EMBL/GenBank/DDBJ databases">
        <authorList>
            <consortium name="Science for Life Laboratories"/>
        </authorList>
    </citation>
    <scope>NUCLEOTIDE SEQUENCE</scope>
    <source>
        <strain evidence="1">MBLW1</strain>
    </source>
</reference>
<dbReference type="RefSeq" id="WP_162660436.1">
    <property type="nucleotide sequence ID" value="NZ_LR593887.1"/>
</dbReference>
<accession>A0A6C2YVD2</accession>
<dbReference type="InParanoid" id="A0A6C2YVD2"/>
<dbReference type="Proteomes" id="UP000464378">
    <property type="component" value="Chromosome"/>
</dbReference>
<dbReference type="KEGG" id="tim:GMBLW1_38420"/>
<sequence>MFDTEAPVGPPPLELAVFDRLHDALQSGGPAQAIDALIAQLREAGHFDALFYALLMRKRLELGVPPFPSGPATDIPEQHHDAYEDAIRQAGREVGGIYLSRNDLAHAWVYYRMLGEPQPVMDALDAANPAPDADVQPLIDIALYQGVHPKRGFDLIVERYGICNAITTLSSQDFSRQPDVHEHCTKRLVQSLADQLAERLRSDIAAHDKPTPPESATIPELLAGNAELFAEGAYHIDLSHLSAVIQFAMQLPDCPERKLARQLCQYGQQLTTPFQSEGNPPFEKLYHDAEIFFQVLDGEQVDAGIAHFHAKAEAAQVDGEIYPAEVLVNLLVRIGRTEEALATAKQFLAAVPEGQLSCPGVYELAKRVGDWATIESVARERRDAIQFLAAKLAQVRA</sequence>
<dbReference type="EMBL" id="LR586016">
    <property type="protein sequence ID" value="VIP05351.1"/>
    <property type="molecule type" value="Genomic_DNA"/>
</dbReference>
<dbReference type="AlphaFoldDB" id="A0A6C2YVD2"/>
<name>A0A6C2YVD2_9BACT</name>
<gene>
    <name evidence="1" type="ORF">GMBLW1_38420</name>
</gene>
<keyword evidence="2" id="KW-1185">Reference proteome</keyword>